<dbReference type="PIRSF" id="PIRSF001365">
    <property type="entry name" value="DHDPS"/>
    <property type="match status" value="1"/>
</dbReference>
<reference evidence="5" key="1">
    <citation type="submission" date="2016-07" db="EMBL/GenBank/DDBJ databases">
        <title>Microvirga ossetica sp. nov. a new species of rhizobia isolated from root nodules of the legume species Vicia alpestris Steven originated from North Ossetia region in the Caucasus.</title>
        <authorList>
            <person name="Safronova V.I."/>
            <person name="Kuznetsova I.G."/>
            <person name="Sazanova A.L."/>
            <person name="Belimov A."/>
            <person name="Andronov E."/>
            <person name="Osledkin Y.S."/>
            <person name="Onishchuk O.P."/>
            <person name="Kurchak O.N."/>
            <person name="Shaposhnikov A.I."/>
            <person name="Willems A."/>
            <person name="Tikhonovich I.A."/>
        </authorList>
    </citation>
    <scope>NUCLEOTIDE SEQUENCE [LARGE SCALE GENOMIC DNA]</scope>
    <source>
        <strain evidence="5">V5/3M</strain>
    </source>
</reference>
<evidence type="ECO:0000313" key="5">
    <source>
        <dbReference type="EMBL" id="ANY79574.1"/>
    </source>
</evidence>
<dbReference type="GO" id="GO:0005829">
    <property type="term" value="C:cytosol"/>
    <property type="evidence" value="ECO:0007669"/>
    <property type="project" value="TreeGrafter"/>
</dbReference>
<dbReference type="OrthoDB" id="9796205at2"/>
<evidence type="ECO:0000256" key="1">
    <source>
        <dbReference type="ARBA" id="ARBA00007592"/>
    </source>
</evidence>
<dbReference type="PANTHER" id="PTHR12128">
    <property type="entry name" value="DIHYDRODIPICOLINATE SYNTHASE"/>
    <property type="match status" value="1"/>
</dbReference>
<dbReference type="RefSeq" id="WP_099510592.1">
    <property type="nucleotide sequence ID" value="NZ_CP016616.1"/>
</dbReference>
<organism evidence="5">
    <name type="scientific">Microvirga ossetica</name>
    <dbReference type="NCBI Taxonomy" id="1882682"/>
    <lineage>
        <taxon>Bacteria</taxon>
        <taxon>Pseudomonadati</taxon>
        <taxon>Pseudomonadota</taxon>
        <taxon>Alphaproteobacteria</taxon>
        <taxon>Hyphomicrobiales</taxon>
        <taxon>Methylobacteriaceae</taxon>
        <taxon>Microvirga</taxon>
    </lineage>
</organism>
<dbReference type="EMBL" id="CP016616">
    <property type="protein sequence ID" value="ANY79574.1"/>
    <property type="molecule type" value="Genomic_DNA"/>
</dbReference>
<proteinExistence type="inferred from homology"/>
<sequence>MKTPLSGAFPVLPTPFRSNGAIDETDFIAIIRFARESAVDGVVYPGVASEVDTLSEEERRSQVDLLAKEIGSQIPIIIGASDPDPVIAARHVAHAARIGAAAAMVMAPGHLGNSIEAQTEYFQQVAADAGVPIMLQNQPKPIGAGLTPEEVAAVASAVEMIRYIKEETPPCGQHLTRIKNAAGSSVDAIFGGAGGRYVMDEMARGAAGTMPACELADIHAMMMKSWREGDIATARKLYSASLPLLNFQAIFRMHMTKEVLRRRGVIRNTFVRGKGPKFDDGDRAELTLLLQEAVLPYKHHRPV</sequence>
<dbReference type="GO" id="GO:0008840">
    <property type="term" value="F:4-hydroxy-tetrahydrodipicolinate synthase activity"/>
    <property type="evidence" value="ECO:0007669"/>
    <property type="project" value="TreeGrafter"/>
</dbReference>
<comment type="similarity">
    <text evidence="1 3">Belongs to the DapA family.</text>
</comment>
<dbReference type="SMART" id="SM01130">
    <property type="entry name" value="DHDPS"/>
    <property type="match status" value="1"/>
</dbReference>
<protein>
    <recommendedName>
        <fullName evidence="6">Dihydrodipicolinate synthase family protein</fullName>
    </recommendedName>
</protein>
<name>A0A1B2EHY9_9HYPH</name>
<evidence type="ECO:0008006" key="6">
    <source>
        <dbReference type="Google" id="ProtNLM"/>
    </source>
</evidence>
<accession>A0A1B2EHY9</accession>
<gene>
    <name evidence="5" type="ORF">BB934_16190</name>
</gene>
<dbReference type="Gene3D" id="3.20.20.70">
    <property type="entry name" value="Aldolase class I"/>
    <property type="match status" value="1"/>
</dbReference>
<evidence type="ECO:0000256" key="4">
    <source>
        <dbReference type="PIRSR" id="PIRSR001365-2"/>
    </source>
</evidence>
<dbReference type="InterPro" id="IPR013785">
    <property type="entry name" value="Aldolase_TIM"/>
</dbReference>
<evidence type="ECO:0000256" key="2">
    <source>
        <dbReference type="ARBA" id="ARBA00023239"/>
    </source>
</evidence>
<dbReference type="InterPro" id="IPR002220">
    <property type="entry name" value="DapA-like"/>
</dbReference>
<dbReference type="Pfam" id="PF00701">
    <property type="entry name" value="DHDPS"/>
    <property type="match status" value="1"/>
</dbReference>
<evidence type="ECO:0000256" key="3">
    <source>
        <dbReference type="PIRNR" id="PIRNR001365"/>
    </source>
</evidence>
<dbReference type="CDD" id="cd00408">
    <property type="entry name" value="DHDPS-like"/>
    <property type="match status" value="1"/>
</dbReference>
<dbReference type="AlphaFoldDB" id="A0A1B2EHY9"/>
<dbReference type="KEGG" id="moc:BB934_16190"/>
<dbReference type="SUPFAM" id="SSF51569">
    <property type="entry name" value="Aldolase"/>
    <property type="match status" value="1"/>
</dbReference>
<keyword evidence="2 3" id="KW-0456">Lyase</keyword>
<feature type="binding site" evidence="4">
    <location>
        <position position="210"/>
    </location>
    <ligand>
        <name>pyruvate</name>
        <dbReference type="ChEBI" id="CHEBI:15361"/>
    </ligand>
</feature>
<dbReference type="PANTHER" id="PTHR12128:SF66">
    <property type="entry name" value="4-HYDROXY-2-OXOGLUTARATE ALDOLASE, MITOCHONDRIAL"/>
    <property type="match status" value="1"/>
</dbReference>